<organism evidence="2 3">
    <name type="scientific">Petrolisthes manimaculis</name>
    <dbReference type="NCBI Taxonomy" id="1843537"/>
    <lineage>
        <taxon>Eukaryota</taxon>
        <taxon>Metazoa</taxon>
        <taxon>Ecdysozoa</taxon>
        <taxon>Arthropoda</taxon>
        <taxon>Crustacea</taxon>
        <taxon>Multicrustacea</taxon>
        <taxon>Malacostraca</taxon>
        <taxon>Eumalacostraca</taxon>
        <taxon>Eucarida</taxon>
        <taxon>Decapoda</taxon>
        <taxon>Pleocyemata</taxon>
        <taxon>Anomura</taxon>
        <taxon>Galatheoidea</taxon>
        <taxon>Porcellanidae</taxon>
        <taxon>Petrolisthes</taxon>
    </lineage>
</organism>
<dbReference type="Proteomes" id="UP001292094">
    <property type="component" value="Unassembled WGS sequence"/>
</dbReference>
<proteinExistence type="predicted"/>
<evidence type="ECO:0000313" key="2">
    <source>
        <dbReference type="EMBL" id="KAK4311685.1"/>
    </source>
</evidence>
<name>A0AAE1PN23_9EUCA</name>
<sequence>MTSTLKRQCETPLLLGLTFSLIRQRLLEKPTLTLEEGRTTSSQSGDGSVIAEMYASSFSSNNYSTVNAAVDSNSSPSYASKVPEEENETPEVATKSACSFSGRLCHPRYLCPARKTICQEVWEKRTLQLCLQI</sequence>
<dbReference type="EMBL" id="JAWZYT010001492">
    <property type="protein sequence ID" value="KAK4311685.1"/>
    <property type="molecule type" value="Genomic_DNA"/>
</dbReference>
<evidence type="ECO:0000256" key="1">
    <source>
        <dbReference type="SAM" id="MobiDB-lite"/>
    </source>
</evidence>
<comment type="caution">
    <text evidence="2">The sequence shown here is derived from an EMBL/GenBank/DDBJ whole genome shotgun (WGS) entry which is preliminary data.</text>
</comment>
<feature type="region of interest" description="Disordered" evidence="1">
    <location>
        <begin position="70"/>
        <end position="93"/>
    </location>
</feature>
<reference evidence="2" key="1">
    <citation type="submission" date="2023-11" db="EMBL/GenBank/DDBJ databases">
        <title>Genome assemblies of two species of porcelain crab, Petrolisthes cinctipes and Petrolisthes manimaculis (Anomura: Porcellanidae).</title>
        <authorList>
            <person name="Angst P."/>
        </authorList>
    </citation>
    <scope>NUCLEOTIDE SEQUENCE</scope>
    <source>
        <strain evidence="2">PB745_02</strain>
        <tissue evidence="2">Gill</tissue>
    </source>
</reference>
<protein>
    <submittedName>
        <fullName evidence="2">Uncharacterized protein</fullName>
    </submittedName>
</protein>
<keyword evidence="3" id="KW-1185">Reference proteome</keyword>
<gene>
    <name evidence="2" type="ORF">Pmani_016845</name>
</gene>
<dbReference type="AlphaFoldDB" id="A0AAE1PN23"/>
<accession>A0AAE1PN23</accession>
<evidence type="ECO:0000313" key="3">
    <source>
        <dbReference type="Proteomes" id="UP001292094"/>
    </source>
</evidence>